<keyword evidence="3" id="KW-1185">Reference proteome</keyword>
<dbReference type="EMBL" id="CAVK010000050">
    <property type="protein sequence ID" value="CCW16672.1"/>
    <property type="molecule type" value="Genomic_DNA"/>
</dbReference>
<evidence type="ECO:0000313" key="2">
    <source>
        <dbReference type="EMBL" id="CCW16672.1"/>
    </source>
</evidence>
<evidence type="ECO:0000256" key="1">
    <source>
        <dbReference type="SAM" id="MobiDB-lite"/>
    </source>
</evidence>
<dbReference type="AlphaFoldDB" id="N1MM55"/>
<comment type="caution">
    <text evidence="2">The sequence shown here is derived from an EMBL/GenBank/DDBJ whole genome shotgun (WGS) entry which is preliminary data.</text>
</comment>
<accession>N1MM55</accession>
<protein>
    <submittedName>
        <fullName evidence="2">Uncharacterized protein</fullName>
    </submittedName>
</protein>
<sequence length="37" mass="4143">MDGRVFCAKRSGERQCQPDYPDSASDPIHSLSPIYSK</sequence>
<feature type="region of interest" description="Disordered" evidence="1">
    <location>
        <begin position="1"/>
        <end position="37"/>
    </location>
</feature>
<name>N1MM55_9SPHN</name>
<dbReference type="Proteomes" id="UP000013201">
    <property type="component" value="Unassembled WGS sequence"/>
</dbReference>
<organism evidence="2 3">
    <name type="scientific">Sphingobium indicum BiD32</name>
    <dbReference type="NCBI Taxonomy" id="1301087"/>
    <lineage>
        <taxon>Bacteria</taxon>
        <taxon>Pseudomonadati</taxon>
        <taxon>Pseudomonadota</taxon>
        <taxon>Alphaproteobacteria</taxon>
        <taxon>Sphingomonadales</taxon>
        <taxon>Sphingomonadaceae</taxon>
        <taxon>Sphingobium</taxon>
    </lineage>
</organism>
<reference evidence="2 3" key="1">
    <citation type="submission" date="2013-03" db="EMBL/GenBank/DDBJ databases">
        <authorList>
            <person name="Le V."/>
        </authorList>
    </citation>
    <scope>NUCLEOTIDE SEQUENCE [LARGE SCALE GENOMIC DNA]</scope>
    <source>
        <strain evidence="2 3">BiD32</strain>
    </source>
</reference>
<reference evidence="3" key="2">
    <citation type="submission" date="2013-04" db="EMBL/GenBank/DDBJ databases">
        <title>Bisphenol A degrading Sphingobium sp. strain BiD32.</title>
        <authorList>
            <person name="Nielsen J.L."/>
            <person name="Zhou N.A."/>
            <person name="Kjeldal H."/>
        </authorList>
    </citation>
    <scope>NUCLEOTIDE SEQUENCE [LARGE SCALE GENOMIC DNA]</scope>
    <source>
        <strain evidence="3">BiD32</strain>
    </source>
</reference>
<proteinExistence type="predicted"/>
<gene>
    <name evidence="2" type="ORF">EBBID32_10100</name>
</gene>
<evidence type="ECO:0000313" key="3">
    <source>
        <dbReference type="Proteomes" id="UP000013201"/>
    </source>
</evidence>